<dbReference type="PATRIC" id="fig|1288963.3.peg.1152"/>
<dbReference type="EMBL" id="AQHR01000040">
    <property type="protein sequence ID" value="EON78292.1"/>
    <property type="molecule type" value="Genomic_DNA"/>
</dbReference>
<dbReference type="InterPro" id="IPR015422">
    <property type="entry name" value="PyrdxlP-dep_Trfase_small"/>
</dbReference>
<dbReference type="RefSeq" id="WP_010853301.1">
    <property type="nucleotide sequence ID" value="NZ_AQHR01000040.1"/>
</dbReference>
<dbReference type="Gene3D" id="3.90.1150.10">
    <property type="entry name" value="Aspartate Aminotransferase, domain 1"/>
    <property type="match status" value="1"/>
</dbReference>
<dbReference type="Pfam" id="PF00266">
    <property type="entry name" value="Aminotran_5"/>
    <property type="match status" value="1"/>
</dbReference>
<evidence type="ECO:0000259" key="3">
    <source>
        <dbReference type="Pfam" id="PF00266"/>
    </source>
</evidence>
<dbReference type="InterPro" id="IPR006311">
    <property type="entry name" value="TAT_signal"/>
</dbReference>
<dbReference type="InterPro" id="IPR000192">
    <property type="entry name" value="Aminotrans_V_dom"/>
</dbReference>
<feature type="domain" description="Aminotransferase class V" evidence="3">
    <location>
        <begin position="74"/>
        <end position="423"/>
    </location>
</feature>
<name>R7ZW28_9BACT</name>
<sequence length="434" mass="48881">MIKTKNRRSFVKKALALTGAFSSASLFSELHAEDFRIIQKRFAPSSATALADNEDFWSPIQRAYSASSSPVMNLNNGGVSPSPLVVLQAVERYNQLSNQAPSYYMWRILDQGREPLRDKLALLGGCDPEEIAINRNATEALNTVIFGLDLRRGDEVIGSFQDYPNMMQAWSQRAEREGIVYKQLSFDFPIEDEESIVDAYRRAITPKTKIIHVTHVINWVGQIMPVRKICQMAHERGIEVVVDGAHSFGLLDYKIPDLEADYFGTSLHKYLSAPIGSGMMWIKRDKIAKIWPLLCNSEPKSGNIRKFETIGTRSFPIEQGIGEAINFHNAIGTKRKEERVRFLKNYWAQKALEIPGIKLHTSLKSEFSCAIAGVSLAGMSTPELGNTLLNEFKIHTTSMVYHNIDCVRVSPHVYTSLADLDRLVYALEKISHRV</sequence>
<keyword evidence="5" id="KW-1185">Reference proteome</keyword>
<dbReference type="OrthoDB" id="9804366at2"/>
<dbReference type="InterPro" id="IPR015421">
    <property type="entry name" value="PyrdxlP-dep_Trfase_major"/>
</dbReference>
<keyword evidence="2" id="KW-0732">Signal</keyword>
<keyword evidence="4" id="KW-0808">Transferase</keyword>
<dbReference type="STRING" id="1232681.ADIS_1155"/>
<evidence type="ECO:0000313" key="4">
    <source>
        <dbReference type="EMBL" id="EON78292.1"/>
    </source>
</evidence>
<dbReference type="Gene3D" id="3.40.640.10">
    <property type="entry name" value="Type I PLP-dependent aspartate aminotransferase-like (Major domain)"/>
    <property type="match status" value="1"/>
</dbReference>
<feature type="chain" id="PRO_5004451138" evidence="2">
    <location>
        <begin position="33"/>
        <end position="434"/>
    </location>
</feature>
<evidence type="ECO:0000313" key="5">
    <source>
        <dbReference type="Proteomes" id="UP000013909"/>
    </source>
</evidence>
<gene>
    <name evidence="4" type="ORF">ADIS_1155</name>
</gene>
<feature type="signal peptide" evidence="2">
    <location>
        <begin position="1"/>
        <end position="32"/>
    </location>
</feature>
<dbReference type="InterPro" id="IPR015424">
    <property type="entry name" value="PyrdxlP-dep_Trfase"/>
</dbReference>
<protein>
    <submittedName>
        <fullName evidence="4">Cysteine desulfurase</fullName>
        <ecNumber evidence="4">2.8.1.7</ecNumber>
    </submittedName>
</protein>
<accession>R7ZW28</accession>
<dbReference type="PANTHER" id="PTHR43092:SF6">
    <property type="entry name" value="BLR1280 PROTEIN"/>
    <property type="match status" value="1"/>
</dbReference>
<reference evidence="4 5" key="1">
    <citation type="submission" date="2013-02" db="EMBL/GenBank/DDBJ databases">
        <title>A novel strain isolated from Lonar lake, Maharashtra, India.</title>
        <authorList>
            <person name="Singh A."/>
        </authorList>
    </citation>
    <scope>NUCLEOTIDE SEQUENCE [LARGE SCALE GENOMIC DNA]</scope>
    <source>
        <strain evidence="4 5">AK24</strain>
    </source>
</reference>
<dbReference type="Proteomes" id="UP000013909">
    <property type="component" value="Unassembled WGS sequence"/>
</dbReference>
<proteinExistence type="predicted"/>
<evidence type="ECO:0000256" key="1">
    <source>
        <dbReference type="ARBA" id="ARBA00022898"/>
    </source>
</evidence>
<dbReference type="EC" id="2.8.1.7" evidence="4"/>
<comment type="caution">
    <text evidence="4">The sequence shown here is derived from an EMBL/GenBank/DDBJ whole genome shotgun (WGS) entry which is preliminary data.</text>
</comment>
<dbReference type="AlphaFoldDB" id="R7ZW28"/>
<keyword evidence="1" id="KW-0663">Pyridoxal phosphate</keyword>
<dbReference type="GO" id="GO:0031071">
    <property type="term" value="F:cysteine desulfurase activity"/>
    <property type="evidence" value="ECO:0007669"/>
    <property type="project" value="UniProtKB-EC"/>
</dbReference>
<dbReference type="PANTHER" id="PTHR43092">
    <property type="entry name" value="L-CYSTEINE DESULFHYDRASE"/>
    <property type="match status" value="1"/>
</dbReference>
<evidence type="ECO:0000256" key="2">
    <source>
        <dbReference type="SAM" id="SignalP"/>
    </source>
</evidence>
<dbReference type="SUPFAM" id="SSF53383">
    <property type="entry name" value="PLP-dependent transferases"/>
    <property type="match status" value="1"/>
</dbReference>
<dbReference type="PROSITE" id="PS51318">
    <property type="entry name" value="TAT"/>
    <property type="match status" value="1"/>
</dbReference>
<organism evidence="4 5">
    <name type="scientific">Lunatimonas lonarensis</name>
    <dbReference type="NCBI Taxonomy" id="1232681"/>
    <lineage>
        <taxon>Bacteria</taxon>
        <taxon>Pseudomonadati</taxon>
        <taxon>Bacteroidota</taxon>
        <taxon>Cytophagia</taxon>
        <taxon>Cytophagales</taxon>
        <taxon>Cyclobacteriaceae</taxon>
    </lineage>
</organism>